<dbReference type="InterPro" id="IPR001680">
    <property type="entry name" value="WD40_rpt"/>
</dbReference>
<proteinExistence type="predicted"/>
<evidence type="ECO:0000256" key="4">
    <source>
        <dbReference type="PROSITE-ProRule" id="PRU00221"/>
    </source>
</evidence>
<evidence type="ECO:0000313" key="6">
    <source>
        <dbReference type="EMBL" id="TNN60072.1"/>
    </source>
</evidence>
<evidence type="ECO:0000256" key="5">
    <source>
        <dbReference type="SAM" id="MobiDB-lite"/>
    </source>
</evidence>
<dbReference type="PANTHER" id="PTHR22838:SF0">
    <property type="entry name" value="WD REPEAT-CONTAINING PROTEIN 26"/>
    <property type="match status" value="1"/>
</dbReference>
<dbReference type="InterPro" id="IPR036322">
    <property type="entry name" value="WD40_repeat_dom_sf"/>
</dbReference>
<sequence length="243" mass="26703">MQANGAGQDRDSQQYCRNGAQNSDSNGLQSVPNNGNTVNNNNNNNNNGVSAQPPSNNTAEEANCGVKKKKKKKKRLSQSEEDVIRLIGQHLQDLGLKVQEDHPIMSFTVSKNGRLALLNVATQGVHLWDLQDRVLVRKYQGVTQGFYTIHSCLGGHNEDFIASGSEGKTLTYHKVYIWHRRSELPIAELTGHTRTVDCVSWNPVLPGMLASASDDGTVRIWGPAPFLDVQDTEGLNECCSMDS</sequence>
<evidence type="ECO:0000313" key="7">
    <source>
        <dbReference type="Proteomes" id="UP000314294"/>
    </source>
</evidence>
<name>A0A4Z2H571_9TELE</name>
<feature type="region of interest" description="Disordered" evidence="5">
    <location>
        <begin position="1"/>
        <end position="78"/>
    </location>
</feature>
<dbReference type="PROSITE" id="PS50294">
    <property type="entry name" value="WD_REPEATS_REGION"/>
    <property type="match status" value="1"/>
</dbReference>
<keyword evidence="1 4" id="KW-0853">WD repeat</keyword>
<feature type="compositionally biased region" description="Polar residues" evidence="5">
    <location>
        <begin position="50"/>
        <end position="60"/>
    </location>
</feature>
<comment type="caution">
    <text evidence="6">The sequence shown here is derived from an EMBL/GenBank/DDBJ whole genome shotgun (WGS) entry which is preliminary data.</text>
</comment>
<feature type="compositionally biased region" description="Basic residues" evidence="5">
    <location>
        <begin position="66"/>
        <end position="76"/>
    </location>
</feature>
<dbReference type="GO" id="GO:0043161">
    <property type="term" value="P:proteasome-mediated ubiquitin-dependent protein catabolic process"/>
    <property type="evidence" value="ECO:0007669"/>
    <property type="project" value="TreeGrafter"/>
</dbReference>
<gene>
    <name evidence="6" type="primary">wdr26_1</name>
    <name evidence="6" type="ORF">EYF80_029741</name>
</gene>
<dbReference type="GO" id="GO:0034657">
    <property type="term" value="C:GID complex"/>
    <property type="evidence" value="ECO:0007669"/>
    <property type="project" value="TreeGrafter"/>
</dbReference>
<dbReference type="AlphaFoldDB" id="A0A4Z2H571"/>
<keyword evidence="2" id="KW-0677">Repeat</keyword>
<reference evidence="6 7" key="1">
    <citation type="submission" date="2019-03" db="EMBL/GenBank/DDBJ databases">
        <title>First draft genome of Liparis tanakae, snailfish: a comprehensive survey of snailfish specific genes.</title>
        <authorList>
            <person name="Kim W."/>
            <person name="Song I."/>
            <person name="Jeong J.-H."/>
            <person name="Kim D."/>
            <person name="Kim S."/>
            <person name="Ryu S."/>
            <person name="Song J.Y."/>
            <person name="Lee S.K."/>
        </authorList>
    </citation>
    <scope>NUCLEOTIDE SEQUENCE [LARGE SCALE GENOMIC DNA]</scope>
    <source>
        <tissue evidence="6">Muscle</tissue>
    </source>
</reference>
<dbReference type="InterPro" id="IPR015943">
    <property type="entry name" value="WD40/YVTN_repeat-like_dom_sf"/>
</dbReference>
<dbReference type="InterPro" id="IPR051350">
    <property type="entry name" value="WD_repeat-ST_regulator"/>
</dbReference>
<dbReference type="EMBL" id="SRLO01000341">
    <property type="protein sequence ID" value="TNN60072.1"/>
    <property type="molecule type" value="Genomic_DNA"/>
</dbReference>
<keyword evidence="7" id="KW-1185">Reference proteome</keyword>
<feature type="compositionally biased region" description="Polar residues" evidence="5">
    <location>
        <begin position="13"/>
        <end position="32"/>
    </location>
</feature>
<accession>A0A4Z2H571</accession>
<evidence type="ECO:0000256" key="1">
    <source>
        <dbReference type="ARBA" id="ARBA00022574"/>
    </source>
</evidence>
<feature type="compositionally biased region" description="Low complexity" evidence="5">
    <location>
        <begin position="33"/>
        <end position="49"/>
    </location>
</feature>
<evidence type="ECO:0000256" key="2">
    <source>
        <dbReference type="ARBA" id="ARBA00022737"/>
    </source>
</evidence>
<dbReference type="OrthoDB" id="972532at2759"/>
<dbReference type="Pfam" id="PF00400">
    <property type="entry name" value="WD40"/>
    <property type="match status" value="1"/>
</dbReference>
<dbReference type="Gene3D" id="2.130.10.10">
    <property type="entry name" value="YVTN repeat-like/Quinoprotein amine dehydrogenase"/>
    <property type="match status" value="2"/>
</dbReference>
<dbReference type="PROSITE" id="PS50082">
    <property type="entry name" value="WD_REPEATS_2"/>
    <property type="match status" value="1"/>
</dbReference>
<protein>
    <recommendedName>
        <fullName evidence="3">WD repeat-containing protein 26</fullName>
    </recommendedName>
</protein>
<dbReference type="Proteomes" id="UP000314294">
    <property type="component" value="Unassembled WGS sequence"/>
</dbReference>
<evidence type="ECO:0000256" key="3">
    <source>
        <dbReference type="ARBA" id="ARBA00040955"/>
    </source>
</evidence>
<organism evidence="6 7">
    <name type="scientific">Liparis tanakae</name>
    <name type="common">Tanaka's snailfish</name>
    <dbReference type="NCBI Taxonomy" id="230148"/>
    <lineage>
        <taxon>Eukaryota</taxon>
        <taxon>Metazoa</taxon>
        <taxon>Chordata</taxon>
        <taxon>Craniata</taxon>
        <taxon>Vertebrata</taxon>
        <taxon>Euteleostomi</taxon>
        <taxon>Actinopterygii</taxon>
        <taxon>Neopterygii</taxon>
        <taxon>Teleostei</taxon>
        <taxon>Neoteleostei</taxon>
        <taxon>Acanthomorphata</taxon>
        <taxon>Eupercaria</taxon>
        <taxon>Perciformes</taxon>
        <taxon>Cottioidei</taxon>
        <taxon>Cottales</taxon>
        <taxon>Liparidae</taxon>
        <taxon>Liparis</taxon>
    </lineage>
</organism>
<dbReference type="SMART" id="SM00320">
    <property type="entry name" value="WD40"/>
    <property type="match status" value="2"/>
</dbReference>
<feature type="repeat" description="WD" evidence="4">
    <location>
        <begin position="189"/>
        <end position="221"/>
    </location>
</feature>
<dbReference type="PANTHER" id="PTHR22838">
    <property type="entry name" value="WD REPEAT PROTEIN 26-RELATED"/>
    <property type="match status" value="1"/>
</dbReference>
<dbReference type="SUPFAM" id="SSF50978">
    <property type="entry name" value="WD40 repeat-like"/>
    <property type="match status" value="1"/>
</dbReference>